<dbReference type="GO" id="GO:0004016">
    <property type="term" value="F:adenylate cyclase activity"/>
    <property type="evidence" value="ECO:0007669"/>
    <property type="project" value="InterPro"/>
</dbReference>
<reference evidence="2 3" key="1">
    <citation type="submission" date="2016-12" db="EMBL/GenBank/DDBJ databases">
        <title>Genome sequencing of Methylocaldum marinum.</title>
        <authorList>
            <person name="Takeuchi M."/>
            <person name="Kamagata Y."/>
            <person name="Hiraoka S."/>
            <person name="Oshima K."/>
            <person name="Hattori M."/>
            <person name="Iwasaki W."/>
        </authorList>
    </citation>
    <scope>NUCLEOTIDE SEQUENCE [LARGE SCALE GENOMIC DNA]</scope>
    <source>
        <strain evidence="2 3">S8</strain>
    </source>
</reference>
<gene>
    <name evidence="2" type="ORF">sS8_5235</name>
</gene>
<proteinExistence type="predicted"/>
<evidence type="ECO:0000313" key="2">
    <source>
        <dbReference type="EMBL" id="BBA37157.1"/>
    </source>
</evidence>
<dbReference type="GO" id="GO:0006171">
    <property type="term" value="P:cAMP biosynthetic process"/>
    <property type="evidence" value="ECO:0007669"/>
    <property type="project" value="InterPro"/>
</dbReference>
<dbReference type="EMBL" id="AP017928">
    <property type="protein sequence ID" value="BBA37157.1"/>
    <property type="molecule type" value="Genomic_DNA"/>
</dbReference>
<protein>
    <submittedName>
        <fullName evidence="2">Adenylate cyclase</fullName>
    </submittedName>
</protein>
<dbReference type="PIRSF" id="PIRSF001444">
    <property type="entry name" value="Adenylate_cycl"/>
    <property type="match status" value="1"/>
</dbReference>
<dbReference type="PANTHER" id="PTHR38760:SF1">
    <property type="entry name" value="ADENYLATE CYCLASE"/>
    <property type="match status" value="1"/>
</dbReference>
<accession>A0A250KZW5</accession>
<dbReference type="RefSeq" id="WP_119632192.1">
    <property type="nucleotide sequence ID" value="NZ_AP017928.1"/>
</dbReference>
<dbReference type="PANTHER" id="PTHR38760">
    <property type="entry name" value="ADENYLATE CYCLASE"/>
    <property type="match status" value="1"/>
</dbReference>
<organism evidence="2 3">
    <name type="scientific">Methylocaldum marinum</name>
    <dbReference type="NCBI Taxonomy" id="1432792"/>
    <lineage>
        <taxon>Bacteria</taxon>
        <taxon>Pseudomonadati</taxon>
        <taxon>Pseudomonadota</taxon>
        <taxon>Gammaproteobacteria</taxon>
        <taxon>Methylococcales</taxon>
        <taxon>Methylococcaceae</taxon>
        <taxon>Methylocaldum</taxon>
    </lineage>
</organism>
<dbReference type="AlphaFoldDB" id="A0A250KZW5"/>
<dbReference type="KEGG" id="mmai:sS8_5235"/>
<dbReference type="InterPro" id="IPR000274">
    <property type="entry name" value="Adenylate_cyclase_1"/>
</dbReference>
<feature type="domain" description="Adenylate cyclase class-I N-terminal" evidence="1">
    <location>
        <begin position="23"/>
        <end position="217"/>
    </location>
</feature>
<dbReference type="Pfam" id="PF01295">
    <property type="entry name" value="Adenylate_cycl"/>
    <property type="match status" value="1"/>
</dbReference>
<dbReference type="InterPro" id="IPR024685">
    <property type="entry name" value="Adenylate_cyclase_1_N"/>
</dbReference>
<dbReference type="OrthoDB" id="5571448at2"/>
<dbReference type="Proteomes" id="UP000266313">
    <property type="component" value="Chromosome"/>
</dbReference>
<name>A0A250KZW5_9GAMM</name>
<keyword evidence="3" id="KW-1185">Reference proteome</keyword>
<sequence>MTVTSLRAIKLGGPGEEIDRKSLAAIVRRFQNLHRLQLQRIQEYQTSRQRSFLELLPLLFHCNHPMLPGFVSSETPAGIQDYSPGRRSLLAVRRLTKSFEYKRRALFEYPIHGIYLMGSVSSVAYSRKSDLDIWLCHSSTLDEPQLDELRRKAAGVETWAQSLGLEAHIFFVDSDRFRLGIGTPISTESCGSVQHHLLLEEFYRTGVWLAGRATAWWVVPPDHEDRYGEYLRHLSEKRFINESDFIDFGGLESIPPDEFLGGTLWHLHKAIDAPHKSLLKLFLMESYASQYPRTRWLCTRLKTAVYGGSLDDRELDSYILMYREVERYLSERGERERLELARQCFYLKLNELVRSGRDAEAEKRRRQETLTAMVHAWGWSPQRVRDLDERRHWTVIKALQEQKVISQELTRNYRTVRQFASKHAEMGGSAGEEIKLLGRRLSAVLELKPGKVEKLSFDSGDRIEPKDFSVHEACLADGEMGWILYPGRIAPADAEKAAYLKKARSLVELLAWLSLNRLHDRSADLFLETVASALTSLELRNILRALNGFVASHRNEPEDLDDYGRPPRVVAAALFVNPGIDVDAGRRDGFRMASNRHDALSYGHERINLVHQVDAMFLTSWRETLVKRYQGLHGFLDCLADLVNESLSHEPVVECFCFVPGRARTIALRVKALFQDLRAAFSKSDNALRYVLRGGSEFYLFDGQGASVRFWSVPDIERLHAELSAARAVFSPVVFDPAALENDPLPLIYGRNRPGVIQVFCQPEPGLVKVYIVDERGALFHKSHETVEPELLLGPYASFLNDILQRYVLAAGGIEYYLVERQPSGGYSVKSAGFQPDPLRRMLEIRVFAQASSPGRSAYTIFCNDTEFSSMDAGQDVFSMAAAHIMRLRQSGERYPIYITDIDLPLSILGVDTPEALQTIHFLKFKEKIEERLNA</sequence>
<dbReference type="Pfam" id="PF12633">
    <property type="entry name" value="Adenyl_cycl_N"/>
    <property type="match status" value="1"/>
</dbReference>
<evidence type="ECO:0000313" key="3">
    <source>
        <dbReference type="Proteomes" id="UP000266313"/>
    </source>
</evidence>
<evidence type="ECO:0000259" key="1">
    <source>
        <dbReference type="Pfam" id="PF12633"/>
    </source>
</evidence>